<accession>A0A644YUE4</accession>
<dbReference type="SUPFAM" id="SSF143968">
    <property type="entry name" value="UbiD C-terminal domain-like"/>
    <property type="match status" value="2"/>
</dbReference>
<protein>
    <submittedName>
        <fullName evidence="3">3-octaprenyl-4-hydroxybenzoate carboxy-lyase</fullName>
        <ecNumber evidence="3">4.1.1.98</ecNumber>
    </submittedName>
</protein>
<dbReference type="AlphaFoldDB" id="A0A644YUE4"/>
<gene>
    <name evidence="3" type="primary">ubiD_7</name>
    <name evidence="3" type="ORF">SDC9_76184</name>
</gene>
<dbReference type="Gene3D" id="3.40.1670.10">
    <property type="entry name" value="UbiD C-terminal domain-like"/>
    <property type="match status" value="1"/>
</dbReference>
<evidence type="ECO:0000259" key="1">
    <source>
        <dbReference type="Pfam" id="PF01977"/>
    </source>
</evidence>
<sequence>MKIVQPEPDLNLLPVIKCWPYDGGRFLTLPLVHTIDPETGQQNTGMYRMQVFDGKTTGMHWHRHKGGAAHYEAWKRKGKKMPVTVTLGGDPVLTYAATAPLPEGFSEYMLAGFLKNEQVPLVKSHTNNIWIPESSDFVIEGYIDTAEPWRNEGPFGDHTGFYSLPDEYPVFHITRISHRKNAVYPATLVGVPPKEDQYLGHATSQIFFPLIQKLFAPEIIDMHLPAAGGFHNLALVKISKKYPGQAVKVMHALWGAGQMMFTKCIMVFSEEVNIRNPQSVLDAIDKNFSPVHDLHMSAGPYDVLDHAAQSFSHGGKAGFDCTAKTEERKISADEKTAVKHDSERLFGKSVHVIFSDHAAAESGNLFLNLSGKTDSVSKGIYIITDTRMKEASDDILLWYILAAIDPARDFSLIRSLPAEGVLVINACVYGKRAVPGGQWPAATVMSDEVIRLVDEKWESYDAGGFIESPSKRLSALKSGSYLNRK</sequence>
<feature type="domain" description="3-octaprenyl-4-hydroxybenzoate carboxy-lyase-like C-terminal" evidence="2">
    <location>
        <begin position="197"/>
        <end position="321"/>
    </location>
</feature>
<dbReference type="SUPFAM" id="SSF50475">
    <property type="entry name" value="FMN-binding split barrel"/>
    <property type="match status" value="1"/>
</dbReference>
<dbReference type="Pfam" id="PF01977">
    <property type="entry name" value="UbiD"/>
    <property type="match status" value="1"/>
</dbReference>
<organism evidence="3">
    <name type="scientific">bioreactor metagenome</name>
    <dbReference type="NCBI Taxonomy" id="1076179"/>
    <lineage>
        <taxon>unclassified sequences</taxon>
        <taxon>metagenomes</taxon>
        <taxon>ecological metagenomes</taxon>
    </lineage>
</organism>
<keyword evidence="3" id="KW-0456">Lyase</keyword>
<dbReference type="GO" id="GO:0006744">
    <property type="term" value="P:ubiquinone biosynthetic process"/>
    <property type="evidence" value="ECO:0007669"/>
    <property type="project" value="TreeGrafter"/>
</dbReference>
<dbReference type="GO" id="GO:0008694">
    <property type="term" value="F:4-hydroxy-3-polyprenylbenzoate decarboxylase activity"/>
    <property type="evidence" value="ECO:0007669"/>
    <property type="project" value="UniProtKB-EC"/>
</dbReference>
<dbReference type="PANTHER" id="PTHR30108:SF17">
    <property type="entry name" value="FERULIC ACID DECARBOXYLASE 1"/>
    <property type="match status" value="1"/>
</dbReference>
<evidence type="ECO:0000259" key="2">
    <source>
        <dbReference type="Pfam" id="PF20696"/>
    </source>
</evidence>
<proteinExistence type="predicted"/>
<comment type="caution">
    <text evidence="3">The sequence shown here is derived from an EMBL/GenBank/DDBJ whole genome shotgun (WGS) entry which is preliminary data.</text>
</comment>
<feature type="domain" description="3-octaprenyl-4-hydroxybenzoate carboxy-lyase-like Rift-related" evidence="1">
    <location>
        <begin position="5"/>
        <end position="192"/>
    </location>
</feature>
<dbReference type="NCBIfam" id="TIGR00148">
    <property type="entry name" value="UbiD family decarboxylase"/>
    <property type="match status" value="1"/>
</dbReference>
<dbReference type="Pfam" id="PF20696">
    <property type="entry name" value="UbiD_C"/>
    <property type="match status" value="1"/>
</dbReference>
<dbReference type="EMBL" id="VSSQ01005567">
    <property type="protein sequence ID" value="MPM29644.1"/>
    <property type="molecule type" value="Genomic_DNA"/>
</dbReference>
<reference evidence="3" key="1">
    <citation type="submission" date="2019-08" db="EMBL/GenBank/DDBJ databases">
        <authorList>
            <person name="Kucharzyk K."/>
            <person name="Murdoch R.W."/>
            <person name="Higgins S."/>
            <person name="Loffler F."/>
        </authorList>
    </citation>
    <scope>NUCLEOTIDE SEQUENCE</scope>
</reference>
<evidence type="ECO:0000313" key="3">
    <source>
        <dbReference type="EMBL" id="MPM29644.1"/>
    </source>
</evidence>
<dbReference type="InterPro" id="IPR002830">
    <property type="entry name" value="UbiD"/>
</dbReference>
<name>A0A644YUE4_9ZZZZ</name>
<dbReference type="PANTHER" id="PTHR30108">
    <property type="entry name" value="3-OCTAPRENYL-4-HYDROXYBENZOATE CARBOXY-LYASE-RELATED"/>
    <property type="match status" value="1"/>
</dbReference>
<dbReference type="InterPro" id="IPR048304">
    <property type="entry name" value="UbiD_Rift_dom"/>
</dbReference>
<dbReference type="GO" id="GO:0005829">
    <property type="term" value="C:cytosol"/>
    <property type="evidence" value="ECO:0007669"/>
    <property type="project" value="TreeGrafter"/>
</dbReference>
<dbReference type="EC" id="4.1.1.98" evidence="3"/>
<dbReference type="InterPro" id="IPR049381">
    <property type="entry name" value="UbiD-like_C"/>
</dbReference>